<organism evidence="1 2">
    <name type="scientific">Allorhodopirellula heiligendammensis</name>
    <dbReference type="NCBI Taxonomy" id="2714739"/>
    <lineage>
        <taxon>Bacteria</taxon>
        <taxon>Pseudomonadati</taxon>
        <taxon>Planctomycetota</taxon>
        <taxon>Planctomycetia</taxon>
        <taxon>Pirellulales</taxon>
        <taxon>Pirellulaceae</taxon>
        <taxon>Allorhodopirellula</taxon>
    </lineage>
</organism>
<accession>A0A5C6C322</accession>
<dbReference type="OrthoDB" id="9889357at2"/>
<proteinExistence type="predicted"/>
<dbReference type="RefSeq" id="WP_146405519.1">
    <property type="nucleotide sequence ID" value="NZ_SJPU01000001.1"/>
</dbReference>
<protein>
    <submittedName>
        <fullName evidence="1">Uncharacterized protein</fullName>
    </submittedName>
</protein>
<name>A0A5C6C322_9BACT</name>
<dbReference type="Proteomes" id="UP000319908">
    <property type="component" value="Unassembled WGS sequence"/>
</dbReference>
<evidence type="ECO:0000313" key="1">
    <source>
        <dbReference type="EMBL" id="TWU18475.1"/>
    </source>
</evidence>
<sequence length="65" mass="7139">MSRISQTLSLITALISGGIYDTVEASRVNSLETNASMVRAVDTSEEDLRIMIEARIAVGNDLRKR</sequence>
<reference evidence="1 2" key="1">
    <citation type="journal article" date="2020" name="Antonie Van Leeuwenhoek">
        <title>Rhodopirellula heiligendammensis sp. nov., Rhodopirellula pilleata sp. nov., and Rhodopirellula solitaria sp. nov. isolated from natural or artificial marine surfaces in Northern Germany and California, USA, and emended description of the genus Rhodopirellula.</title>
        <authorList>
            <person name="Kallscheuer N."/>
            <person name="Wiegand S."/>
            <person name="Jogler M."/>
            <person name="Boedeker C."/>
            <person name="Peeters S.H."/>
            <person name="Rast P."/>
            <person name="Heuer A."/>
            <person name="Jetten M.S.M."/>
            <person name="Rohde M."/>
            <person name="Jogler C."/>
        </authorList>
    </citation>
    <scope>NUCLEOTIDE SEQUENCE [LARGE SCALE GENOMIC DNA]</scope>
    <source>
        <strain evidence="1 2">Poly21</strain>
    </source>
</reference>
<comment type="caution">
    <text evidence="1">The sequence shown here is derived from an EMBL/GenBank/DDBJ whole genome shotgun (WGS) entry which is preliminary data.</text>
</comment>
<gene>
    <name evidence="1" type="ORF">Poly21_06380</name>
</gene>
<dbReference type="EMBL" id="SJPU01000001">
    <property type="protein sequence ID" value="TWU18475.1"/>
    <property type="molecule type" value="Genomic_DNA"/>
</dbReference>
<keyword evidence="2" id="KW-1185">Reference proteome</keyword>
<dbReference type="AlphaFoldDB" id="A0A5C6C322"/>
<evidence type="ECO:0000313" key="2">
    <source>
        <dbReference type="Proteomes" id="UP000319908"/>
    </source>
</evidence>